<name>A0A3S3UEC3_9BACT</name>
<keyword evidence="2" id="KW-1185">Reference proteome</keyword>
<reference evidence="1 2" key="1">
    <citation type="submission" date="2017-01" db="EMBL/GenBank/DDBJ databases">
        <title>The cable genome- insights into the physiology and evolution of filamentous bacteria capable of sulfide oxidation via long distance electron transfer.</title>
        <authorList>
            <person name="Schreiber L."/>
            <person name="Bjerg J.T."/>
            <person name="Boggild A."/>
            <person name="Van De Vossenberg J."/>
            <person name="Meysman F."/>
            <person name="Nielsen L.P."/>
            <person name="Schramm A."/>
            <person name="Kjeldsen K.U."/>
        </authorList>
    </citation>
    <scope>NUCLEOTIDE SEQUENCE [LARGE SCALE GENOMIC DNA]</scope>
    <source>
        <strain evidence="1">MCF</strain>
    </source>
</reference>
<comment type="caution">
    <text evidence="1">The sequence shown here is derived from an EMBL/GenBank/DDBJ whole genome shotgun (WGS) entry which is preliminary data.</text>
</comment>
<sequence length="30" mass="3429">MSAMTLFRRPVKLLTAIFLDDSCQTRPLTC</sequence>
<evidence type="ECO:0000313" key="2">
    <source>
        <dbReference type="Proteomes" id="UP000287853"/>
    </source>
</evidence>
<protein>
    <submittedName>
        <fullName evidence="1">Uncharacterized protein</fullName>
    </submittedName>
</protein>
<gene>
    <name evidence="1" type="ORF">H206_05154</name>
</gene>
<evidence type="ECO:0000313" key="1">
    <source>
        <dbReference type="EMBL" id="RWX48252.1"/>
    </source>
</evidence>
<dbReference type="EMBL" id="MTKO01000002">
    <property type="protein sequence ID" value="RWX48252.1"/>
    <property type="molecule type" value="Genomic_DNA"/>
</dbReference>
<proteinExistence type="predicted"/>
<accession>A0A3S3UEC3</accession>
<dbReference type="AlphaFoldDB" id="A0A3S3UEC3"/>
<dbReference type="Proteomes" id="UP000287853">
    <property type="component" value="Unassembled WGS sequence"/>
</dbReference>
<organism evidence="1 2">
    <name type="scientific">Candidatus Electrothrix aarhusensis</name>
    <dbReference type="NCBI Taxonomy" id="1859131"/>
    <lineage>
        <taxon>Bacteria</taxon>
        <taxon>Pseudomonadati</taxon>
        <taxon>Thermodesulfobacteriota</taxon>
        <taxon>Desulfobulbia</taxon>
        <taxon>Desulfobulbales</taxon>
        <taxon>Desulfobulbaceae</taxon>
        <taxon>Candidatus Electrothrix</taxon>
    </lineage>
</organism>